<evidence type="ECO:0000313" key="1">
    <source>
        <dbReference type="EMBL" id="TQD93032.1"/>
    </source>
</evidence>
<organism evidence="1 2">
    <name type="scientific">Malus baccata</name>
    <name type="common">Siberian crab apple</name>
    <name type="synonym">Pyrus baccata</name>
    <dbReference type="NCBI Taxonomy" id="106549"/>
    <lineage>
        <taxon>Eukaryota</taxon>
        <taxon>Viridiplantae</taxon>
        <taxon>Streptophyta</taxon>
        <taxon>Embryophyta</taxon>
        <taxon>Tracheophyta</taxon>
        <taxon>Spermatophyta</taxon>
        <taxon>Magnoliopsida</taxon>
        <taxon>eudicotyledons</taxon>
        <taxon>Gunneridae</taxon>
        <taxon>Pentapetalae</taxon>
        <taxon>rosids</taxon>
        <taxon>fabids</taxon>
        <taxon>Rosales</taxon>
        <taxon>Rosaceae</taxon>
        <taxon>Amygdaloideae</taxon>
        <taxon>Maleae</taxon>
        <taxon>Malus</taxon>
    </lineage>
</organism>
<name>A0A540M3F7_MALBA</name>
<evidence type="ECO:0000313" key="2">
    <source>
        <dbReference type="Proteomes" id="UP000315295"/>
    </source>
</evidence>
<sequence>MGPIRGSRRKKKVDQNVLAASDSQTLECWWDGFSQRITADNPVGVHDSNLFQACVEILKQAALFSVIRLWYCTMNVSS</sequence>
<dbReference type="EMBL" id="VIEB01000379">
    <property type="protein sequence ID" value="TQD93032.1"/>
    <property type="molecule type" value="Genomic_DNA"/>
</dbReference>
<dbReference type="Proteomes" id="UP000315295">
    <property type="component" value="Unassembled WGS sequence"/>
</dbReference>
<accession>A0A540M3F7</accession>
<gene>
    <name evidence="1" type="ORF">C1H46_021346</name>
</gene>
<dbReference type="AlphaFoldDB" id="A0A540M3F7"/>
<protein>
    <submittedName>
        <fullName evidence="1">Uncharacterized protein</fullName>
    </submittedName>
</protein>
<reference evidence="1 2" key="1">
    <citation type="journal article" date="2019" name="G3 (Bethesda)">
        <title>Sequencing of a Wild Apple (Malus baccata) Genome Unravels the Differences Between Cultivated and Wild Apple Species Regarding Disease Resistance and Cold Tolerance.</title>
        <authorList>
            <person name="Chen X."/>
        </authorList>
    </citation>
    <scope>NUCLEOTIDE SEQUENCE [LARGE SCALE GENOMIC DNA]</scope>
    <source>
        <strain evidence="2">cv. Shandingzi</strain>
        <tissue evidence="1">Leaves</tissue>
    </source>
</reference>
<comment type="caution">
    <text evidence="1">The sequence shown here is derived from an EMBL/GenBank/DDBJ whole genome shotgun (WGS) entry which is preliminary data.</text>
</comment>
<keyword evidence="2" id="KW-1185">Reference proteome</keyword>
<proteinExistence type="predicted"/>